<evidence type="ECO:0000313" key="2">
    <source>
        <dbReference type="EMBL" id="SCU85655.1"/>
    </source>
</evidence>
<reference evidence="2" key="1">
    <citation type="submission" date="2016-09" db="EMBL/GenBank/DDBJ databases">
        <authorList>
            <person name="Capua I."/>
            <person name="De Benedictis P."/>
            <person name="Joannis T."/>
            <person name="Lombin L.H."/>
            <person name="Cattoli G."/>
        </authorList>
    </citation>
    <scope>NUCLEOTIDE SEQUENCE</scope>
    <source>
        <strain evidence="2">B9</strain>
    </source>
</reference>
<dbReference type="EMBL" id="FMSH01000384">
    <property type="protein sequence ID" value="SCU85655.1"/>
    <property type="molecule type" value="Genomic_DNA"/>
</dbReference>
<proteinExistence type="predicted"/>
<accession>A0A1K0ILP2</accession>
<name>A0A1K0ILP2_CUPNE</name>
<dbReference type="AlphaFoldDB" id="A0A1K0ILP2"/>
<sequence length="93" mass="9969">MTTATRSLRGSAMPGHRRDGRKEWGVLTRRHVREDLCGSAAIRTGVSLMMGAAAVSAACLPDPVRRPIHFLLVPSWPASNSTCLPTSSATPRT</sequence>
<evidence type="ECO:0000256" key="1">
    <source>
        <dbReference type="SAM" id="MobiDB-lite"/>
    </source>
</evidence>
<organism evidence="2">
    <name type="scientific">Cupriavidus necator</name>
    <name type="common">Alcaligenes eutrophus</name>
    <name type="synonym">Ralstonia eutropha</name>
    <dbReference type="NCBI Taxonomy" id="106590"/>
    <lineage>
        <taxon>Bacteria</taxon>
        <taxon>Pseudomonadati</taxon>
        <taxon>Pseudomonadota</taxon>
        <taxon>Betaproteobacteria</taxon>
        <taxon>Burkholderiales</taxon>
        <taxon>Burkholderiaceae</taxon>
        <taxon>Cupriavidus</taxon>
    </lineage>
</organism>
<gene>
    <name evidence="2" type="ORF">CNECB9_4440025</name>
</gene>
<protein>
    <submittedName>
        <fullName evidence="2">Uncharacterized protein</fullName>
    </submittedName>
</protein>
<feature type="region of interest" description="Disordered" evidence="1">
    <location>
        <begin position="1"/>
        <end position="22"/>
    </location>
</feature>